<gene>
    <name evidence="1" type="ORF">CLIB1444_11S00936</name>
</gene>
<keyword evidence="2" id="KW-1185">Reference proteome</keyword>
<proteinExistence type="predicted"/>
<dbReference type="EMBL" id="CALSDN010000011">
    <property type="protein sequence ID" value="CAH6722779.1"/>
    <property type="molecule type" value="Genomic_DNA"/>
</dbReference>
<evidence type="ECO:0000313" key="1">
    <source>
        <dbReference type="EMBL" id="CAH6722779.1"/>
    </source>
</evidence>
<reference evidence="1" key="1">
    <citation type="submission" date="2022-06" db="EMBL/GenBank/DDBJ databases">
        <authorList>
            <person name="Legras J.-L."/>
            <person name="Devillers H."/>
            <person name="Grondin C."/>
        </authorList>
    </citation>
    <scope>NUCLEOTIDE SEQUENCE</scope>
    <source>
        <strain evidence="1">CLIB 1444</strain>
    </source>
</reference>
<name>A0ACA9YCI7_9ASCO</name>
<evidence type="ECO:0000313" key="2">
    <source>
        <dbReference type="Proteomes" id="UP001152531"/>
    </source>
</evidence>
<comment type="caution">
    <text evidence="1">The sequence shown here is derived from an EMBL/GenBank/DDBJ whole genome shotgun (WGS) entry which is preliminary data.</text>
</comment>
<dbReference type="Proteomes" id="UP001152531">
    <property type="component" value="Unassembled WGS sequence"/>
</dbReference>
<accession>A0ACA9YCI7</accession>
<sequence length="282" mass="32011">MSSIRSAGCLIIGDEVLNGKILDTNSHYFAKNCFNKLKIPLKKTIVCGDDRNDIIESLKILTNDCDFVITSGGIGPTHDDITYESIAEFYKLPVKIHEPTVERMESLRKDYLQNLQQNKKDAFLRMATFPYDVNDKIKVDYLYTDPKLWVPVVGLNQQVYILPGVPQLFQQLVDSLGDLLSQRIEGTSLRRYYVKTTTKESDLAPFLSSLQHKCDEEFGGNVVKLGSYPHFSWKINTISIIGNEKVNDEKLRDIVEQVLKNIGGEAKEISIEEEEKLTTTDP</sequence>
<organism evidence="1 2">
    <name type="scientific">[Candida] jaroonii</name>
    <dbReference type="NCBI Taxonomy" id="467808"/>
    <lineage>
        <taxon>Eukaryota</taxon>
        <taxon>Fungi</taxon>
        <taxon>Dikarya</taxon>
        <taxon>Ascomycota</taxon>
        <taxon>Saccharomycotina</taxon>
        <taxon>Pichiomycetes</taxon>
        <taxon>Debaryomycetaceae</taxon>
        <taxon>Yamadazyma</taxon>
    </lineage>
</organism>
<protein>
    <submittedName>
        <fullName evidence="1">Uncharacterized protein</fullName>
    </submittedName>
</protein>